<evidence type="ECO:0000256" key="1">
    <source>
        <dbReference type="ARBA" id="ARBA00022676"/>
    </source>
</evidence>
<evidence type="ECO:0000313" key="4">
    <source>
        <dbReference type="Proteomes" id="UP000034952"/>
    </source>
</evidence>
<dbReference type="EMBL" id="LBPY01000012">
    <property type="protein sequence ID" value="KKP66104.1"/>
    <property type="molecule type" value="Genomic_DNA"/>
</dbReference>
<organism evidence="3 4">
    <name type="scientific">Candidatus Nomurabacteria bacterium GW2011_GWE1_35_16</name>
    <dbReference type="NCBI Taxonomy" id="1618761"/>
    <lineage>
        <taxon>Bacteria</taxon>
        <taxon>Candidatus Nomuraibacteriota</taxon>
    </lineage>
</organism>
<feature type="non-terminal residue" evidence="3">
    <location>
        <position position="1"/>
    </location>
</feature>
<keyword evidence="1 3" id="KW-0328">Glycosyltransferase</keyword>
<comment type="caution">
    <text evidence="3">The sequence shown here is derived from an EMBL/GenBank/DDBJ whole genome shotgun (WGS) entry which is preliminary data.</text>
</comment>
<evidence type="ECO:0000313" key="3">
    <source>
        <dbReference type="EMBL" id="KKP66104.1"/>
    </source>
</evidence>
<dbReference type="GO" id="GO:0008107">
    <property type="term" value="F:galactoside 2-alpha-L-fucosyltransferase activity"/>
    <property type="evidence" value="ECO:0007669"/>
    <property type="project" value="InterPro"/>
</dbReference>
<accession>A0A0G0B9T4</accession>
<reference evidence="3 4" key="1">
    <citation type="journal article" date="2015" name="Nature">
        <title>rRNA introns, odd ribosomes, and small enigmatic genomes across a large radiation of phyla.</title>
        <authorList>
            <person name="Brown C.T."/>
            <person name="Hug L.A."/>
            <person name="Thomas B.C."/>
            <person name="Sharon I."/>
            <person name="Castelle C.J."/>
            <person name="Singh A."/>
            <person name="Wilkins M.J."/>
            <person name="Williams K.H."/>
            <person name="Banfield J.F."/>
        </authorList>
    </citation>
    <scope>NUCLEOTIDE SEQUENCE [LARGE SCALE GENOMIC DNA]</scope>
</reference>
<protein>
    <submittedName>
        <fullName evidence="3">Alpha-1,2-fucosyltransferase</fullName>
    </submittedName>
</protein>
<dbReference type="Pfam" id="PF01531">
    <property type="entry name" value="Glyco_transf_11"/>
    <property type="match status" value="1"/>
</dbReference>
<name>A0A0G0B9T4_9BACT</name>
<keyword evidence="2 3" id="KW-0808">Transferase</keyword>
<dbReference type="Proteomes" id="UP000034952">
    <property type="component" value="Unassembled WGS sequence"/>
</dbReference>
<evidence type="ECO:0000256" key="2">
    <source>
        <dbReference type="ARBA" id="ARBA00022679"/>
    </source>
</evidence>
<dbReference type="AlphaFoldDB" id="A0A0G0B9T4"/>
<sequence>HNFIIPNSSFSWWGAWLADYKDKVVIVPKQWFADESINSDDLIPKEWIRI</sequence>
<proteinExistence type="predicted"/>
<dbReference type="GO" id="GO:0005975">
    <property type="term" value="P:carbohydrate metabolic process"/>
    <property type="evidence" value="ECO:0007669"/>
    <property type="project" value="InterPro"/>
</dbReference>
<dbReference type="GO" id="GO:0016020">
    <property type="term" value="C:membrane"/>
    <property type="evidence" value="ECO:0007669"/>
    <property type="project" value="InterPro"/>
</dbReference>
<gene>
    <name evidence="3" type="ORF">UR64_C0012G0001</name>
</gene>
<dbReference type="InterPro" id="IPR002516">
    <property type="entry name" value="Glyco_trans_11"/>
</dbReference>